<keyword evidence="2" id="KW-0378">Hydrolase</keyword>
<dbReference type="Pfam" id="PF01327">
    <property type="entry name" value="Pep_deformylase"/>
    <property type="match status" value="1"/>
</dbReference>
<dbReference type="EMBL" id="MFAZ01000019">
    <property type="protein sequence ID" value="OGD87114.1"/>
    <property type="molecule type" value="Genomic_DNA"/>
</dbReference>
<comment type="function">
    <text evidence="2">Removes the formyl group from the N-terminal Met of newly synthesized proteins. Requires at least a dipeptide for an efficient rate of reaction. N-terminal L-methionine is a prerequisite for activity but the enzyme has broad specificity at other positions.</text>
</comment>
<comment type="similarity">
    <text evidence="1 2">Belongs to the polypeptide deformylase family.</text>
</comment>
<keyword evidence="2" id="KW-0479">Metal-binding</keyword>
<sequence length="181" mass="20450">MVKPFVALPDERIRQKSQEVTAYDRSLKELVRDLIETSKVQENPPALGMAAPQIGVFKKVFVAKIRNKFRPFVNPKITKVSKQQGAYLEGCFSVSGKYGSAIRPLEVDIEAQDVFGKKFTKHYKGLPARIVQHETEHLDGILFIDHVYKQNGKMFRVAKDKKGKEMLVEETVDSVITSAAK</sequence>
<comment type="catalytic activity">
    <reaction evidence="2">
        <text>N-terminal N-formyl-L-methionyl-[peptide] + H2O = N-terminal L-methionyl-[peptide] + formate</text>
        <dbReference type="Rhea" id="RHEA:24420"/>
        <dbReference type="Rhea" id="RHEA-COMP:10639"/>
        <dbReference type="Rhea" id="RHEA-COMP:10640"/>
        <dbReference type="ChEBI" id="CHEBI:15377"/>
        <dbReference type="ChEBI" id="CHEBI:15740"/>
        <dbReference type="ChEBI" id="CHEBI:49298"/>
        <dbReference type="ChEBI" id="CHEBI:64731"/>
        <dbReference type="EC" id="3.5.1.88"/>
    </reaction>
</comment>
<organism evidence="3 4">
    <name type="scientific">Candidatus Curtissbacteria bacterium RIFCSPHIGHO2_01_FULL_41_11</name>
    <dbReference type="NCBI Taxonomy" id="1797711"/>
    <lineage>
        <taxon>Bacteria</taxon>
        <taxon>Candidatus Curtissiibacteriota</taxon>
    </lineage>
</organism>
<dbReference type="PRINTS" id="PR01576">
    <property type="entry name" value="PDEFORMYLASE"/>
</dbReference>
<feature type="binding site" evidence="2">
    <location>
        <position position="133"/>
    </location>
    <ligand>
        <name>Fe cation</name>
        <dbReference type="ChEBI" id="CHEBI:24875"/>
    </ligand>
</feature>
<dbReference type="PANTHER" id="PTHR10458">
    <property type="entry name" value="PEPTIDE DEFORMYLASE"/>
    <property type="match status" value="1"/>
</dbReference>
<evidence type="ECO:0000313" key="3">
    <source>
        <dbReference type="EMBL" id="OGD87114.1"/>
    </source>
</evidence>
<dbReference type="InterPro" id="IPR036821">
    <property type="entry name" value="Peptide_deformylase_sf"/>
</dbReference>
<dbReference type="STRING" id="1797711.A2870_02285"/>
<comment type="cofactor">
    <cofactor evidence="2">
        <name>Fe(2+)</name>
        <dbReference type="ChEBI" id="CHEBI:29033"/>
    </cofactor>
    <text evidence="2">Binds 1 Fe(2+) ion.</text>
</comment>
<evidence type="ECO:0000313" key="4">
    <source>
        <dbReference type="Proteomes" id="UP000179102"/>
    </source>
</evidence>
<dbReference type="AlphaFoldDB" id="A0A1F5G5M4"/>
<dbReference type="PANTHER" id="PTHR10458:SF22">
    <property type="entry name" value="PEPTIDE DEFORMYLASE"/>
    <property type="match status" value="1"/>
</dbReference>
<dbReference type="Proteomes" id="UP000179102">
    <property type="component" value="Unassembled WGS sequence"/>
</dbReference>
<dbReference type="SUPFAM" id="SSF56420">
    <property type="entry name" value="Peptide deformylase"/>
    <property type="match status" value="1"/>
</dbReference>
<feature type="active site" evidence="2">
    <location>
        <position position="134"/>
    </location>
</feature>
<protein>
    <recommendedName>
        <fullName evidence="2">Peptide deformylase</fullName>
        <shortName evidence="2">PDF</shortName>
        <ecNumber evidence="2">3.5.1.88</ecNumber>
    </recommendedName>
    <alternativeName>
        <fullName evidence="2">Polypeptide deformylase</fullName>
    </alternativeName>
</protein>
<feature type="binding site" evidence="2">
    <location>
        <position position="91"/>
    </location>
    <ligand>
        <name>Fe cation</name>
        <dbReference type="ChEBI" id="CHEBI:24875"/>
    </ligand>
</feature>
<dbReference type="InterPro" id="IPR023635">
    <property type="entry name" value="Peptide_deformylase"/>
</dbReference>
<comment type="caution">
    <text evidence="3">The sequence shown here is derived from an EMBL/GenBank/DDBJ whole genome shotgun (WGS) entry which is preliminary data.</text>
</comment>
<dbReference type="CDD" id="cd00487">
    <property type="entry name" value="Pep_deformylase"/>
    <property type="match status" value="1"/>
</dbReference>
<keyword evidence="2" id="KW-0648">Protein biosynthesis</keyword>
<evidence type="ECO:0000256" key="1">
    <source>
        <dbReference type="ARBA" id="ARBA00010759"/>
    </source>
</evidence>
<evidence type="ECO:0000256" key="2">
    <source>
        <dbReference type="HAMAP-Rule" id="MF_00163"/>
    </source>
</evidence>
<dbReference type="GO" id="GO:0042586">
    <property type="term" value="F:peptide deformylase activity"/>
    <property type="evidence" value="ECO:0007669"/>
    <property type="project" value="UniProtKB-UniRule"/>
</dbReference>
<accession>A0A1F5G5M4</accession>
<dbReference type="NCBIfam" id="NF001159">
    <property type="entry name" value="PRK00150.1-3"/>
    <property type="match status" value="1"/>
</dbReference>
<feature type="binding site" evidence="2">
    <location>
        <position position="137"/>
    </location>
    <ligand>
        <name>Fe cation</name>
        <dbReference type="ChEBI" id="CHEBI:24875"/>
    </ligand>
</feature>
<reference evidence="3 4" key="1">
    <citation type="journal article" date="2016" name="Nat. Commun.">
        <title>Thousands of microbial genomes shed light on interconnected biogeochemical processes in an aquifer system.</title>
        <authorList>
            <person name="Anantharaman K."/>
            <person name="Brown C.T."/>
            <person name="Hug L.A."/>
            <person name="Sharon I."/>
            <person name="Castelle C.J."/>
            <person name="Probst A.J."/>
            <person name="Thomas B.C."/>
            <person name="Singh A."/>
            <person name="Wilkins M.J."/>
            <person name="Karaoz U."/>
            <person name="Brodie E.L."/>
            <person name="Williams K.H."/>
            <person name="Hubbard S.S."/>
            <person name="Banfield J.F."/>
        </authorList>
    </citation>
    <scope>NUCLEOTIDE SEQUENCE [LARGE SCALE GENOMIC DNA]</scope>
</reference>
<proteinExistence type="inferred from homology"/>
<dbReference type="GO" id="GO:0006412">
    <property type="term" value="P:translation"/>
    <property type="evidence" value="ECO:0007669"/>
    <property type="project" value="UniProtKB-UniRule"/>
</dbReference>
<gene>
    <name evidence="2" type="primary">def</name>
    <name evidence="3" type="ORF">A2870_02285</name>
</gene>
<keyword evidence="2" id="KW-0408">Iron</keyword>
<dbReference type="PIRSF" id="PIRSF004749">
    <property type="entry name" value="Pep_def"/>
    <property type="match status" value="1"/>
</dbReference>
<dbReference type="Gene3D" id="3.90.45.10">
    <property type="entry name" value="Peptide deformylase"/>
    <property type="match status" value="1"/>
</dbReference>
<dbReference type="EC" id="3.5.1.88" evidence="2"/>
<dbReference type="GO" id="GO:0046872">
    <property type="term" value="F:metal ion binding"/>
    <property type="evidence" value="ECO:0007669"/>
    <property type="project" value="UniProtKB-KW"/>
</dbReference>
<dbReference type="HAMAP" id="MF_00163">
    <property type="entry name" value="Pep_deformylase"/>
    <property type="match status" value="1"/>
</dbReference>
<dbReference type="NCBIfam" id="TIGR00079">
    <property type="entry name" value="pept_deformyl"/>
    <property type="match status" value="1"/>
</dbReference>
<name>A0A1F5G5M4_9BACT</name>